<dbReference type="InterPro" id="IPR009935">
    <property type="entry name" value="DUF1467"/>
</dbReference>
<dbReference type="KEGG" id="salo:EF888_16120"/>
<dbReference type="EMBL" id="QGGV01000006">
    <property type="protein sequence ID" value="PWK55768.1"/>
    <property type="molecule type" value="Genomic_DNA"/>
</dbReference>
<accession>A0A316G4K4</accession>
<sequence length="93" mass="10093">MNVVSAIVLLAIVWFMTLFVLLPVGLRTQGDEGETLKGTHAGSPASSFSMRRKLKQVTLIALPVWALICAVIIWGGITVADIDIFDRLGAQRN</sequence>
<dbReference type="AlphaFoldDB" id="A0A316G4K4"/>
<dbReference type="Pfam" id="PF07330">
    <property type="entry name" value="DUF1467"/>
    <property type="match status" value="1"/>
</dbReference>
<proteinExistence type="predicted"/>
<keyword evidence="1" id="KW-1133">Transmembrane helix</keyword>
<evidence type="ECO:0000256" key="1">
    <source>
        <dbReference type="SAM" id="Phobius"/>
    </source>
</evidence>
<evidence type="ECO:0000313" key="2">
    <source>
        <dbReference type="EMBL" id="PWK55768.1"/>
    </source>
</evidence>
<keyword evidence="1" id="KW-0812">Transmembrane</keyword>
<protein>
    <submittedName>
        <fullName evidence="2">Putative secreted protein</fullName>
    </submittedName>
</protein>
<name>A0A316G4K4_9RHOB</name>
<dbReference type="RefSeq" id="WP_109759837.1">
    <property type="nucleotide sequence ID" value="NZ_CP034588.1"/>
</dbReference>
<organism evidence="2 3">
    <name type="scientific">Silicimonas algicola</name>
    <dbReference type="NCBI Taxonomy" id="1826607"/>
    <lineage>
        <taxon>Bacteria</taxon>
        <taxon>Pseudomonadati</taxon>
        <taxon>Pseudomonadota</taxon>
        <taxon>Alphaproteobacteria</taxon>
        <taxon>Rhodobacterales</taxon>
        <taxon>Paracoccaceae</taxon>
    </lineage>
</organism>
<reference evidence="2 3" key="1">
    <citation type="submission" date="2018-05" db="EMBL/GenBank/DDBJ databases">
        <title>Genomic Encyclopedia of Type Strains, Phase IV (KMG-IV): sequencing the most valuable type-strain genomes for metagenomic binning, comparative biology and taxonomic classification.</title>
        <authorList>
            <person name="Goeker M."/>
        </authorList>
    </citation>
    <scope>NUCLEOTIDE SEQUENCE [LARGE SCALE GENOMIC DNA]</scope>
    <source>
        <strain evidence="2 3">DSM 103371</strain>
    </source>
</reference>
<feature type="transmembrane region" description="Helical" evidence="1">
    <location>
        <begin position="57"/>
        <end position="77"/>
    </location>
</feature>
<keyword evidence="3" id="KW-1185">Reference proteome</keyword>
<dbReference type="OrthoDB" id="9804637at2"/>
<comment type="caution">
    <text evidence="2">The sequence shown here is derived from an EMBL/GenBank/DDBJ whole genome shotgun (WGS) entry which is preliminary data.</text>
</comment>
<gene>
    <name evidence="2" type="ORF">C8D95_106164</name>
</gene>
<feature type="transmembrane region" description="Helical" evidence="1">
    <location>
        <begin position="6"/>
        <end position="26"/>
    </location>
</feature>
<evidence type="ECO:0000313" key="3">
    <source>
        <dbReference type="Proteomes" id="UP000245390"/>
    </source>
</evidence>
<dbReference type="Proteomes" id="UP000245390">
    <property type="component" value="Unassembled WGS sequence"/>
</dbReference>
<keyword evidence="1" id="KW-0472">Membrane</keyword>